<dbReference type="SUPFAM" id="SSF51110">
    <property type="entry name" value="alpha-D-mannose-specific plant lectins"/>
    <property type="match status" value="1"/>
</dbReference>
<dbReference type="EMBL" id="AWUE01016324">
    <property type="protein sequence ID" value="OMO92854.1"/>
    <property type="molecule type" value="Genomic_DNA"/>
</dbReference>
<keyword evidence="2" id="KW-1015">Disulfide bond</keyword>
<proteinExistence type="predicted"/>
<evidence type="ECO:0000256" key="4">
    <source>
        <dbReference type="SAM" id="SignalP"/>
    </source>
</evidence>
<evidence type="ECO:0000259" key="5">
    <source>
        <dbReference type="PROSITE" id="PS50927"/>
    </source>
</evidence>
<evidence type="ECO:0000256" key="2">
    <source>
        <dbReference type="ARBA" id="ARBA00023157"/>
    </source>
</evidence>
<dbReference type="PANTHER" id="PTHR32444">
    <property type="entry name" value="BULB-TYPE LECTIN DOMAIN-CONTAINING PROTEIN"/>
    <property type="match status" value="1"/>
</dbReference>
<dbReference type="PROSITE" id="PS50927">
    <property type="entry name" value="BULB_LECTIN"/>
    <property type="match status" value="1"/>
</dbReference>
<comment type="caution">
    <text evidence="6">The sequence shown here is derived from an EMBL/GenBank/DDBJ whole genome shotgun (WGS) entry which is preliminary data.</text>
</comment>
<gene>
    <name evidence="6" type="ORF">COLO4_17273</name>
</gene>
<dbReference type="Pfam" id="PF01453">
    <property type="entry name" value="B_lectin"/>
    <property type="match status" value="1"/>
</dbReference>
<keyword evidence="3" id="KW-0325">Glycoprotein</keyword>
<feature type="domain" description="Bulb-type lectin" evidence="5">
    <location>
        <begin position="23"/>
        <end position="108"/>
    </location>
</feature>
<dbReference type="InterPro" id="IPR001480">
    <property type="entry name" value="Bulb-type_lectin_dom"/>
</dbReference>
<feature type="chain" id="PRO_5012413076" description="Bulb-type lectin domain-containing protein" evidence="4">
    <location>
        <begin position="23"/>
        <end position="108"/>
    </location>
</feature>
<evidence type="ECO:0000256" key="1">
    <source>
        <dbReference type="ARBA" id="ARBA00022729"/>
    </source>
</evidence>
<keyword evidence="7" id="KW-1185">Reference proteome</keyword>
<name>A0A1R3JDE9_9ROSI</name>
<reference evidence="7" key="1">
    <citation type="submission" date="2013-09" db="EMBL/GenBank/DDBJ databases">
        <title>Corchorus olitorius genome sequencing.</title>
        <authorList>
            <person name="Alam M."/>
            <person name="Haque M.S."/>
            <person name="Islam M.S."/>
            <person name="Emdad E.M."/>
            <person name="Islam M.M."/>
            <person name="Ahmed B."/>
            <person name="Halim A."/>
            <person name="Hossen Q.M.M."/>
            <person name="Hossain M.Z."/>
            <person name="Ahmed R."/>
            <person name="Khan M.M."/>
            <person name="Islam R."/>
            <person name="Rashid M.M."/>
            <person name="Khan S.A."/>
            <person name="Rahman M.S."/>
            <person name="Alam M."/>
            <person name="Yahiya A.S."/>
            <person name="Khan M.S."/>
            <person name="Azam M.S."/>
            <person name="Haque T."/>
            <person name="Lashkar M.Z.H."/>
            <person name="Akhand A.I."/>
            <person name="Morshed G."/>
            <person name="Roy S."/>
            <person name="Uddin K.S."/>
            <person name="Rabeya T."/>
            <person name="Hossain A.S."/>
            <person name="Chowdhury A."/>
            <person name="Snigdha A.R."/>
            <person name="Mortoza M.S."/>
            <person name="Matin S.A."/>
            <person name="Hoque S.M.E."/>
            <person name="Islam M.K."/>
            <person name="Roy D.K."/>
            <person name="Haider R."/>
            <person name="Moosa M.M."/>
            <person name="Elias S.M."/>
            <person name="Hasan A.M."/>
            <person name="Jahan S."/>
            <person name="Shafiuddin M."/>
            <person name="Mahmood N."/>
            <person name="Shommy N.S."/>
        </authorList>
    </citation>
    <scope>NUCLEOTIDE SEQUENCE [LARGE SCALE GENOMIC DNA]</scope>
    <source>
        <strain evidence="7">cv. O-4</strain>
    </source>
</reference>
<evidence type="ECO:0000313" key="6">
    <source>
        <dbReference type="EMBL" id="OMO92854.1"/>
    </source>
</evidence>
<dbReference type="STRING" id="93759.A0A1R3JDE9"/>
<protein>
    <recommendedName>
        <fullName evidence="5">Bulb-type lectin domain-containing protein</fullName>
    </recommendedName>
</protein>
<evidence type="ECO:0000256" key="3">
    <source>
        <dbReference type="ARBA" id="ARBA00023180"/>
    </source>
</evidence>
<dbReference type="InterPro" id="IPR036426">
    <property type="entry name" value="Bulb-type_lectin_dom_sf"/>
</dbReference>
<sequence length="108" mass="12204">MNPVKCFLKTLPFFLLLGFSFSSDSITPQHSMKDGDVVVSNGKTFVLGFFSPVNSKFRYVGIWYYQVTEQTVVWVANREKPINDTSGVLSIDSRGNLVLHRQNQTDPV</sequence>
<evidence type="ECO:0000313" key="7">
    <source>
        <dbReference type="Proteomes" id="UP000187203"/>
    </source>
</evidence>
<dbReference type="PANTHER" id="PTHR32444:SF63">
    <property type="entry name" value="G-TYPE LECTIN S-RECEPTOR-LIKE SERINE_THREONINE-PROTEIN KINASE RKS1"/>
    <property type="match status" value="1"/>
</dbReference>
<dbReference type="Gene3D" id="2.90.10.10">
    <property type="entry name" value="Bulb-type lectin domain"/>
    <property type="match status" value="1"/>
</dbReference>
<feature type="signal peptide" evidence="4">
    <location>
        <begin position="1"/>
        <end position="22"/>
    </location>
</feature>
<dbReference type="SMART" id="SM00108">
    <property type="entry name" value="B_lectin"/>
    <property type="match status" value="1"/>
</dbReference>
<dbReference type="OrthoDB" id="1936886at2759"/>
<keyword evidence="1 4" id="KW-0732">Signal</keyword>
<dbReference type="Proteomes" id="UP000187203">
    <property type="component" value="Unassembled WGS sequence"/>
</dbReference>
<accession>A0A1R3JDE9</accession>
<organism evidence="6 7">
    <name type="scientific">Corchorus olitorius</name>
    <dbReference type="NCBI Taxonomy" id="93759"/>
    <lineage>
        <taxon>Eukaryota</taxon>
        <taxon>Viridiplantae</taxon>
        <taxon>Streptophyta</taxon>
        <taxon>Embryophyta</taxon>
        <taxon>Tracheophyta</taxon>
        <taxon>Spermatophyta</taxon>
        <taxon>Magnoliopsida</taxon>
        <taxon>eudicotyledons</taxon>
        <taxon>Gunneridae</taxon>
        <taxon>Pentapetalae</taxon>
        <taxon>rosids</taxon>
        <taxon>malvids</taxon>
        <taxon>Malvales</taxon>
        <taxon>Malvaceae</taxon>
        <taxon>Grewioideae</taxon>
        <taxon>Apeibeae</taxon>
        <taxon>Corchorus</taxon>
    </lineage>
</organism>
<dbReference type="AlphaFoldDB" id="A0A1R3JDE9"/>